<dbReference type="Proteomes" id="UP000241690">
    <property type="component" value="Unassembled WGS sequence"/>
</dbReference>
<keyword evidence="1" id="KW-0812">Transmembrane</keyword>
<dbReference type="AlphaFoldDB" id="A0A2T4A3K2"/>
<gene>
    <name evidence="2" type="ORF">M431DRAFT_223654</name>
</gene>
<proteinExistence type="predicted"/>
<evidence type="ECO:0000313" key="2">
    <source>
        <dbReference type="EMBL" id="PTB51618.1"/>
    </source>
</evidence>
<accession>A0A2T4A3K2</accession>
<protein>
    <submittedName>
        <fullName evidence="2">Uncharacterized protein</fullName>
    </submittedName>
</protein>
<evidence type="ECO:0000256" key="1">
    <source>
        <dbReference type="SAM" id="Phobius"/>
    </source>
</evidence>
<dbReference type="RefSeq" id="XP_024771295.1">
    <property type="nucleotide sequence ID" value="XM_024913581.1"/>
</dbReference>
<reference evidence="2 3" key="1">
    <citation type="submission" date="2016-07" db="EMBL/GenBank/DDBJ databases">
        <title>Multiple horizontal gene transfer events from other fungi enriched the ability of initially mycotrophic Trichoderma (Ascomycota) to feed on dead plant biomass.</title>
        <authorList>
            <consortium name="DOE Joint Genome Institute"/>
            <person name="Aerts A."/>
            <person name="Atanasova L."/>
            <person name="Chenthamara K."/>
            <person name="Zhang J."/>
            <person name="Grujic M."/>
            <person name="Henrissat B."/>
            <person name="Kuo A."/>
            <person name="Salamov A."/>
            <person name="Lipzen A."/>
            <person name="Labutti K."/>
            <person name="Barry K."/>
            <person name="Miao Y."/>
            <person name="Rahimi M.J."/>
            <person name="Shen Q."/>
            <person name="Grigoriev I.V."/>
            <person name="Kubicek C.P."/>
            <person name="Druzhinina I.S."/>
        </authorList>
    </citation>
    <scope>NUCLEOTIDE SEQUENCE [LARGE SCALE GENOMIC DNA]</scope>
    <source>
        <strain evidence="2 3">CBS 226.95</strain>
    </source>
</reference>
<dbReference type="GeneID" id="36622143"/>
<sequence>MLFRTDMSLIVSIYPFYYFFFPFWSISPLYEAAPHYLERFEPWSVARMRKSWDMNGL</sequence>
<feature type="transmembrane region" description="Helical" evidence="1">
    <location>
        <begin position="7"/>
        <end position="26"/>
    </location>
</feature>
<evidence type="ECO:0000313" key="3">
    <source>
        <dbReference type="Proteomes" id="UP000241690"/>
    </source>
</evidence>
<name>A0A2T4A3K2_TRIHA</name>
<keyword evidence="1" id="KW-0472">Membrane</keyword>
<keyword evidence="1" id="KW-1133">Transmembrane helix</keyword>
<keyword evidence="3" id="KW-1185">Reference proteome</keyword>
<dbReference type="EMBL" id="KZ679685">
    <property type="protein sequence ID" value="PTB51618.1"/>
    <property type="molecule type" value="Genomic_DNA"/>
</dbReference>
<organism evidence="2 3">
    <name type="scientific">Trichoderma harzianum CBS 226.95</name>
    <dbReference type="NCBI Taxonomy" id="983964"/>
    <lineage>
        <taxon>Eukaryota</taxon>
        <taxon>Fungi</taxon>
        <taxon>Dikarya</taxon>
        <taxon>Ascomycota</taxon>
        <taxon>Pezizomycotina</taxon>
        <taxon>Sordariomycetes</taxon>
        <taxon>Hypocreomycetidae</taxon>
        <taxon>Hypocreales</taxon>
        <taxon>Hypocreaceae</taxon>
        <taxon>Trichoderma</taxon>
    </lineage>
</organism>